<evidence type="ECO:0000256" key="2">
    <source>
        <dbReference type="SAM" id="Phobius"/>
    </source>
</evidence>
<name>A0A2V1DUT4_9PLEO</name>
<dbReference type="InterPro" id="IPR021369">
    <property type="entry name" value="DUF2985"/>
</dbReference>
<dbReference type="PANTHER" id="PTHR35872:SF1">
    <property type="entry name" value="ALPHA-L-RHAMNOSIDASE C"/>
    <property type="match status" value="1"/>
</dbReference>
<gene>
    <name evidence="3" type="ORF">DM02DRAFT_613290</name>
</gene>
<feature type="compositionally biased region" description="Basic and acidic residues" evidence="1">
    <location>
        <begin position="105"/>
        <end position="118"/>
    </location>
</feature>
<feature type="region of interest" description="Disordered" evidence="1">
    <location>
        <begin position="1"/>
        <end position="227"/>
    </location>
</feature>
<feature type="compositionally biased region" description="Pro residues" evidence="1">
    <location>
        <begin position="18"/>
        <end position="28"/>
    </location>
</feature>
<dbReference type="OrthoDB" id="6407410at2759"/>
<proteinExistence type="predicted"/>
<organism evidence="3 4">
    <name type="scientific">Periconia macrospinosa</name>
    <dbReference type="NCBI Taxonomy" id="97972"/>
    <lineage>
        <taxon>Eukaryota</taxon>
        <taxon>Fungi</taxon>
        <taxon>Dikarya</taxon>
        <taxon>Ascomycota</taxon>
        <taxon>Pezizomycotina</taxon>
        <taxon>Dothideomycetes</taxon>
        <taxon>Pleosporomycetidae</taxon>
        <taxon>Pleosporales</taxon>
        <taxon>Massarineae</taxon>
        <taxon>Periconiaceae</taxon>
        <taxon>Periconia</taxon>
    </lineage>
</organism>
<dbReference type="Pfam" id="PF11204">
    <property type="entry name" value="DUF2985"/>
    <property type="match status" value="1"/>
</dbReference>
<feature type="compositionally biased region" description="Polar residues" evidence="1">
    <location>
        <begin position="126"/>
        <end position="139"/>
    </location>
</feature>
<keyword evidence="2" id="KW-0472">Membrane</keyword>
<feature type="transmembrane region" description="Helical" evidence="2">
    <location>
        <begin position="417"/>
        <end position="437"/>
    </location>
</feature>
<evidence type="ECO:0000313" key="3">
    <source>
        <dbReference type="EMBL" id="PVI01977.1"/>
    </source>
</evidence>
<dbReference type="AlphaFoldDB" id="A0A2V1DUT4"/>
<feature type="compositionally biased region" description="Polar residues" evidence="1">
    <location>
        <begin position="147"/>
        <end position="156"/>
    </location>
</feature>
<dbReference type="STRING" id="97972.A0A2V1DUT4"/>
<keyword evidence="4" id="KW-1185">Reference proteome</keyword>
<protein>
    <submittedName>
        <fullName evidence="3">Uncharacterized protein</fullName>
    </submittedName>
</protein>
<feature type="compositionally biased region" description="Basic and acidic residues" evidence="1">
    <location>
        <begin position="213"/>
        <end position="227"/>
    </location>
</feature>
<dbReference type="Proteomes" id="UP000244855">
    <property type="component" value="Unassembled WGS sequence"/>
</dbReference>
<feature type="compositionally biased region" description="Low complexity" evidence="1">
    <location>
        <begin position="1"/>
        <end position="17"/>
    </location>
</feature>
<accession>A0A2V1DUT4</accession>
<dbReference type="EMBL" id="KZ805349">
    <property type="protein sequence ID" value="PVI01977.1"/>
    <property type="molecule type" value="Genomic_DNA"/>
</dbReference>
<feature type="compositionally biased region" description="Polar residues" evidence="1">
    <location>
        <begin position="29"/>
        <end position="38"/>
    </location>
</feature>
<evidence type="ECO:0000313" key="4">
    <source>
        <dbReference type="Proteomes" id="UP000244855"/>
    </source>
</evidence>
<evidence type="ECO:0000256" key="1">
    <source>
        <dbReference type="SAM" id="MobiDB-lite"/>
    </source>
</evidence>
<feature type="transmembrane region" description="Helical" evidence="2">
    <location>
        <begin position="258"/>
        <end position="288"/>
    </location>
</feature>
<keyword evidence="2" id="KW-0812">Transmembrane</keyword>
<keyword evidence="2" id="KW-1133">Transmembrane helix</keyword>
<reference evidence="3 4" key="1">
    <citation type="journal article" date="2018" name="Sci. Rep.">
        <title>Comparative genomics provides insights into the lifestyle and reveals functional heterogeneity of dark septate endophytic fungi.</title>
        <authorList>
            <person name="Knapp D.G."/>
            <person name="Nemeth J.B."/>
            <person name="Barry K."/>
            <person name="Hainaut M."/>
            <person name="Henrissat B."/>
            <person name="Johnson J."/>
            <person name="Kuo A."/>
            <person name="Lim J.H.P."/>
            <person name="Lipzen A."/>
            <person name="Nolan M."/>
            <person name="Ohm R.A."/>
            <person name="Tamas L."/>
            <person name="Grigoriev I.V."/>
            <person name="Spatafora J.W."/>
            <person name="Nagy L.G."/>
            <person name="Kovacs G.M."/>
        </authorList>
    </citation>
    <scope>NUCLEOTIDE SEQUENCE [LARGE SCALE GENOMIC DNA]</scope>
    <source>
        <strain evidence="3 4">DSE2036</strain>
    </source>
</reference>
<feature type="transmembrane region" description="Helical" evidence="2">
    <location>
        <begin position="449"/>
        <end position="469"/>
    </location>
</feature>
<dbReference type="PANTHER" id="PTHR35872">
    <property type="entry name" value="INTEGRAL MEMBRANE PROTEIN (AFU_ORTHOLOGUE AFUA_5G07110)"/>
    <property type="match status" value="1"/>
</dbReference>
<sequence>MASPAASASPNANANVPTPVPFPQPDSPQHPSTSQSDIPSSPGGRRSRTSTNASTGSRIRAASIKLMEATPPPGMWAATGSVTSRAPTLSDIRRGSFSESGWNEEPQRYKAEKTRGEEGALGLQGNRGNVGTDSDQEQASRPILNKGRSNSSQMLNANGVEPFPAVTEVTEEDASAHPTTTSEGTPAAKAPSYDGTNGTSPIEKEEEAAESASTEKKSRGLFGKKEKKPEIQRQYTNGYVPPAKIPWKESTVIGLKGFWKWFLTIPGFLITLYGLNVVAWGGMLFLLLCNAAPAMCKPTCNDIQSPRRIWIEIDSQILNALFCVTGFGLAPWRFRDLYWWAWWRIGGKDRSQTGIRRLAGIHNGWFRIPGSQQLPPTAGPADIDPFDPAVPIPANKTPDAPPTAHRAPPTKGWKMDWVVWMNVWNTFFQVVLCFYMYNYNRYERPSWATGTFVALGCIVAGLGGIMMFIEGKNIKKIEGVPIPADAYKKKPGDLEVGGGGIVTHVPLEHVTAETKTKA</sequence>